<organism evidence="3 4">
    <name type="scientific">Okibacterium fritillariae</name>
    <dbReference type="NCBI Taxonomy" id="123320"/>
    <lineage>
        <taxon>Bacteria</taxon>
        <taxon>Bacillati</taxon>
        <taxon>Actinomycetota</taxon>
        <taxon>Actinomycetes</taxon>
        <taxon>Micrococcales</taxon>
        <taxon>Microbacteriaceae</taxon>
        <taxon>Okibacterium</taxon>
    </lineage>
</organism>
<keyword evidence="2" id="KW-0472">Membrane</keyword>
<evidence type="ECO:0000313" key="4">
    <source>
        <dbReference type="Proteomes" id="UP000190857"/>
    </source>
</evidence>
<dbReference type="EMBL" id="FUZP01000001">
    <property type="protein sequence ID" value="SKC41758.1"/>
    <property type="molecule type" value="Genomic_DNA"/>
</dbReference>
<dbReference type="RefSeq" id="WP_079726949.1">
    <property type="nucleotide sequence ID" value="NZ_FUZP01000001.1"/>
</dbReference>
<protein>
    <recommendedName>
        <fullName evidence="5">DUF3105 domain-containing protein</fullName>
    </recommendedName>
</protein>
<reference evidence="3 4" key="1">
    <citation type="submission" date="2017-02" db="EMBL/GenBank/DDBJ databases">
        <authorList>
            <person name="Peterson S.W."/>
        </authorList>
    </citation>
    <scope>NUCLEOTIDE SEQUENCE [LARGE SCALE GENOMIC DNA]</scope>
    <source>
        <strain evidence="3 4">VKM Ac-2059</strain>
    </source>
</reference>
<sequence length="237" mass="25250">MTPQNPPTGPSGAGRPSGNPQKQQTVKQQRAQQREAKVEAFKKERARKARNKKIGIVSAIVGGVAIIALVVFAVSTTIPRFATYAGGGKGDTSIEGLETFTNTNNHTEDTVDYAQTPPAGGDHNAIWLNCGVYTQPVPNENAVHVLEHGAIWVTYDPSMSDEDLATLKSKLPASYVLLSPFDGLDSNFVLSAWDAQLKLDDVNDPRIAEFFTGYWKGGTAPEIGAPCSGGIDAPGKV</sequence>
<feature type="region of interest" description="Disordered" evidence="1">
    <location>
        <begin position="1"/>
        <end position="44"/>
    </location>
</feature>
<dbReference type="AlphaFoldDB" id="A0A1T5IRZ4"/>
<gene>
    <name evidence="3" type="ORF">SAMN06309945_0777</name>
</gene>
<evidence type="ECO:0000313" key="3">
    <source>
        <dbReference type="EMBL" id="SKC41758.1"/>
    </source>
</evidence>
<keyword evidence="4" id="KW-1185">Reference proteome</keyword>
<name>A0A1T5IRZ4_9MICO</name>
<dbReference type="OrthoDB" id="164831at2"/>
<dbReference type="Proteomes" id="UP000190857">
    <property type="component" value="Unassembled WGS sequence"/>
</dbReference>
<accession>A0A1T5IRZ4</accession>
<dbReference type="STRING" id="123320.SAMN06309945_0777"/>
<dbReference type="InterPro" id="IPR021454">
    <property type="entry name" value="DUF3105"/>
</dbReference>
<evidence type="ECO:0008006" key="5">
    <source>
        <dbReference type="Google" id="ProtNLM"/>
    </source>
</evidence>
<feature type="compositionally biased region" description="Low complexity" evidence="1">
    <location>
        <begin position="21"/>
        <end position="31"/>
    </location>
</feature>
<feature type="compositionally biased region" description="Basic and acidic residues" evidence="1">
    <location>
        <begin position="32"/>
        <end position="43"/>
    </location>
</feature>
<keyword evidence="2" id="KW-0812">Transmembrane</keyword>
<keyword evidence="2" id="KW-1133">Transmembrane helix</keyword>
<proteinExistence type="predicted"/>
<evidence type="ECO:0000256" key="1">
    <source>
        <dbReference type="SAM" id="MobiDB-lite"/>
    </source>
</evidence>
<evidence type="ECO:0000256" key="2">
    <source>
        <dbReference type="SAM" id="Phobius"/>
    </source>
</evidence>
<feature type="transmembrane region" description="Helical" evidence="2">
    <location>
        <begin position="54"/>
        <end position="74"/>
    </location>
</feature>
<dbReference type="Pfam" id="PF11303">
    <property type="entry name" value="DUF3105"/>
    <property type="match status" value="1"/>
</dbReference>